<dbReference type="AlphaFoldDB" id="B9KYZ4"/>
<dbReference type="HOGENOM" id="CLU_355164_0_0_0"/>
<dbReference type="SUPFAM" id="SSF54001">
    <property type="entry name" value="Cysteine proteinases"/>
    <property type="match status" value="1"/>
</dbReference>
<dbReference type="PANTHER" id="PTHR42736:SF1">
    <property type="entry name" value="PROTEIN-GLUTAMINE GAMMA-GLUTAMYLTRANSFERASE"/>
    <property type="match status" value="1"/>
</dbReference>
<dbReference type="Gene3D" id="3.10.620.30">
    <property type="match status" value="1"/>
</dbReference>
<evidence type="ECO:0000256" key="2">
    <source>
        <dbReference type="SAM" id="Phobius"/>
    </source>
</evidence>
<accession>B9KYZ4</accession>
<dbReference type="InterPro" id="IPR025403">
    <property type="entry name" value="TgpA-like_C"/>
</dbReference>
<feature type="transmembrane region" description="Helical" evidence="2">
    <location>
        <begin position="70"/>
        <end position="88"/>
    </location>
</feature>
<dbReference type="InterPro" id="IPR052901">
    <property type="entry name" value="Bact_TGase-like"/>
</dbReference>
<dbReference type="RefSeq" id="WP_012642094.1">
    <property type="nucleotide sequence ID" value="NC_011959.1"/>
</dbReference>
<organism evidence="4 5">
    <name type="scientific">Thermomicrobium roseum (strain ATCC 27502 / DSM 5159 / P-2)</name>
    <dbReference type="NCBI Taxonomy" id="309801"/>
    <lineage>
        <taxon>Bacteria</taxon>
        <taxon>Pseudomonadati</taxon>
        <taxon>Thermomicrobiota</taxon>
        <taxon>Thermomicrobia</taxon>
        <taxon>Thermomicrobiales</taxon>
        <taxon>Thermomicrobiaceae</taxon>
        <taxon>Thermomicrobium</taxon>
    </lineage>
</organism>
<proteinExistence type="predicted"/>
<sequence length="917" mass="102775">MTWWWNRLTPRVGWFPFGLLLVLDLLAGYSTYRAEWSDGLIVAVRAIMIGSVLAYLLARPLGLPDWAAHPVASLFGTLSVLWILQDLLSDELGGWRDKLAFLWLRWERWFAAVQDGQPRDDYYLFLLLIAVTHFLVGYLSSWLLVRHDHAWVSVLLPSIVILINAGYSREVSPLFVAIMIVLDLLIVGRVTFMQRLWRWRARGFPHASGLAWQALWVLSWLSVALLLVGWIVPLSTHSPRVSALLQPTSRPWNEVRDTLAEWFPSVRGPGGTRGGVGGFASFGDRFEIGGPLRLSDEPVLLVSGLEAPYLTVRTYDLYTGRGWRSSAVPELELDRETSTPPSSPTDQSVSQPAPLLEFASGEEMPQDRSIALERQTLAYHVEVLQARGAALPITGTPVSVSVPVRALYGWTNGNDWRTIELESTPEEQIPRELRPLAQLLRATVFRPPAEEASETPTPDPYADRAWYWSFMRGSPALPELDTLMNQLAARGIEVTFWWEAGADDSFRIMRVAYRGRLPDYADLEALFPTEGVSRGLSYDLVTTVSRATPEQLRAADRGNGDTVDSGNLEATVYGVYPRDLYRRYTQLPESVTERTRQLALALAAGKSNAYDVAATIEAFVRQRIAYNEAAPTPSGIDAVDTVLFVRPEGYCTFYASAMAVLLRAVGIPARIAVGYYPGESNGEMGGIVYRDRNAHAWVEVFFPGYGWIPFEPTASRPPLLRGSVAEQADWLPMDPILGANLPTDERFGLRLSELDRSEGAGAVGTAAATNQSRASSSRIALVVSLAVLGMLVLAVTLWWFWGSWRLSPAGRLYLRLCRLGRVAGVPLRESMTPLEYAWEIGRRFPGTRRAAEMIAFLYTREQYGQRLASEQEVRIAARGWRESIRPRLLRAIVRWQKPLGMDESDAWTMRGRWERQY</sequence>
<keyword evidence="2" id="KW-0812">Transmembrane</keyword>
<dbReference type="Pfam" id="PF13559">
    <property type="entry name" value="DUF4129"/>
    <property type="match status" value="1"/>
</dbReference>
<gene>
    <name evidence="4" type="ordered locus">trd_0703</name>
</gene>
<evidence type="ECO:0000313" key="4">
    <source>
        <dbReference type="EMBL" id="ACM05852.1"/>
    </source>
</evidence>
<keyword evidence="5" id="KW-1185">Reference proteome</keyword>
<feature type="transmembrane region" description="Helical" evidence="2">
    <location>
        <begin position="12"/>
        <end position="32"/>
    </location>
</feature>
<dbReference type="PANTHER" id="PTHR42736">
    <property type="entry name" value="PROTEIN-GLUTAMINE GAMMA-GLUTAMYLTRANSFERASE"/>
    <property type="match status" value="1"/>
</dbReference>
<reference evidence="4 5" key="1">
    <citation type="journal article" date="2009" name="PLoS ONE">
        <title>Complete genome sequence of the aerobic CO-oxidizing thermophile Thermomicrobium roseum.</title>
        <authorList>
            <person name="Wu D."/>
            <person name="Raymond J."/>
            <person name="Wu M."/>
            <person name="Chatterji S."/>
            <person name="Ren Q."/>
            <person name="Graham J.E."/>
            <person name="Bryant D.A."/>
            <person name="Robb F."/>
            <person name="Colman A."/>
            <person name="Tallon L.J."/>
            <person name="Badger J.H."/>
            <person name="Madupu R."/>
            <person name="Ward N.L."/>
            <person name="Eisen J.A."/>
        </authorList>
    </citation>
    <scope>NUCLEOTIDE SEQUENCE [LARGE SCALE GENOMIC DNA]</scope>
    <source>
        <strain evidence="5">ATCC 27502 / DSM 5159 / P-2</strain>
    </source>
</reference>
<dbReference type="eggNOG" id="COG1305">
    <property type="taxonomic scope" value="Bacteria"/>
</dbReference>
<feature type="transmembrane region" description="Helical" evidence="2">
    <location>
        <begin position="122"/>
        <end position="144"/>
    </location>
</feature>
<dbReference type="Pfam" id="PF01841">
    <property type="entry name" value="Transglut_core"/>
    <property type="match status" value="1"/>
</dbReference>
<feature type="transmembrane region" description="Helical" evidence="2">
    <location>
        <begin position="779"/>
        <end position="801"/>
    </location>
</feature>
<name>B9KYZ4_THERP</name>
<evidence type="ECO:0000259" key="3">
    <source>
        <dbReference type="SMART" id="SM00460"/>
    </source>
</evidence>
<dbReference type="InterPro" id="IPR002931">
    <property type="entry name" value="Transglutaminase-like"/>
</dbReference>
<dbReference type="InterPro" id="IPR038765">
    <property type="entry name" value="Papain-like_cys_pep_sf"/>
</dbReference>
<evidence type="ECO:0000256" key="1">
    <source>
        <dbReference type="SAM" id="MobiDB-lite"/>
    </source>
</evidence>
<dbReference type="SMART" id="SM00460">
    <property type="entry name" value="TGc"/>
    <property type="match status" value="1"/>
</dbReference>
<keyword evidence="2" id="KW-1133">Transmembrane helix</keyword>
<feature type="transmembrane region" description="Helical" evidence="2">
    <location>
        <begin position="174"/>
        <end position="192"/>
    </location>
</feature>
<evidence type="ECO:0000313" key="5">
    <source>
        <dbReference type="Proteomes" id="UP000000447"/>
    </source>
</evidence>
<feature type="region of interest" description="Disordered" evidence="1">
    <location>
        <begin position="329"/>
        <end position="351"/>
    </location>
</feature>
<keyword evidence="2" id="KW-0472">Membrane</keyword>
<dbReference type="EMBL" id="CP001275">
    <property type="protein sequence ID" value="ACM05852.1"/>
    <property type="molecule type" value="Genomic_DNA"/>
</dbReference>
<feature type="transmembrane region" description="Helical" evidence="2">
    <location>
        <begin position="39"/>
        <end position="58"/>
    </location>
</feature>
<protein>
    <submittedName>
        <fullName evidence="4">Transglutaminase-like superfamily protein</fullName>
    </submittedName>
</protein>
<feature type="transmembrane region" description="Helical" evidence="2">
    <location>
        <begin position="212"/>
        <end position="232"/>
    </location>
</feature>
<feature type="transmembrane region" description="Helical" evidence="2">
    <location>
        <begin position="150"/>
        <end position="167"/>
    </location>
</feature>
<dbReference type="STRING" id="309801.trd_0703"/>
<dbReference type="KEGG" id="tro:trd_0703"/>
<feature type="domain" description="Transglutaminase-like" evidence="3">
    <location>
        <begin position="643"/>
        <end position="714"/>
    </location>
</feature>
<dbReference type="Proteomes" id="UP000000447">
    <property type="component" value="Chromosome"/>
</dbReference>
<dbReference type="OrthoDB" id="9804872at2"/>